<keyword evidence="5" id="KW-1185">Reference proteome</keyword>
<dbReference type="PANTHER" id="PTHR46112:SF3">
    <property type="entry name" value="AMINOPEPTIDASE YPDF"/>
    <property type="match status" value="1"/>
</dbReference>
<feature type="chain" id="PRO_5017615403" evidence="1">
    <location>
        <begin position="27"/>
        <end position="417"/>
    </location>
</feature>
<evidence type="ECO:0000313" key="4">
    <source>
        <dbReference type="EMBL" id="RDY68691.1"/>
    </source>
</evidence>
<dbReference type="InterPro" id="IPR006311">
    <property type="entry name" value="TAT_signal"/>
</dbReference>
<evidence type="ECO:0000259" key="2">
    <source>
        <dbReference type="Pfam" id="PF00557"/>
    </source>
</evidence>
<accession>A0A3D8VHW4</accession>
<organism evidence="4 5">
    <name type="scientific">Lysobacter soli</name>
    <dbReference type="NCBI Taxonomy" id="453783"/>
    <lineage>
        <taxon>Bacteria</taxon>
        <taxon>Pseudomonadati</taxon>
        <taxon>Pseudomonadota</taxon>
        <taxon>Gammaproteobacteria</taxon>
        <taxon>Lysobacterales</taxon>
        <taxon>Lysobacteraceae</taxon>
        <taxon>Lysobacter</taxon>
    </lineage>
</organism>
<protein>
    <submittedName>
        <fullName evidence="4">Aminopeptidase P family protein</fullName>
    </submittedName>
</protein>
<feature type="domain" description="Creatinase N-terminal" evidence="3">
    <location>
        <begin position="52"/>
        <end position="187"/>
    </location>
</feature>
<dbReference type="Pfam" id="PF01321">
    <property type="entry name" value="Creatinase_N"/>
    <property type="match status" value="1"/>
</dbReference>
<dbReference type="InterPro" id="IPR029149">
    <property type="entry name" value="Creatin/AminoP/Spt16_N"/>
</dbReference>
<dbReference type="Gene3D" id="3.40.350.10">
    <property type="entry name" value="Creatinase/prolidase N-terminal domain"/>
    <property type="match status" value="1"/>
</dbReference>
<dbReference type="InterPro" id="IPR000994">
    <property type="entry name" value="Pept_M24"/>
</dbReference>
<dbReference type="Pfam" id="PF00557">
    <property type="entry name" value="Peptidase_M24"/>
    <property type="match status" value="1"/>
</dbReference>
<feature type="signal peptide" evidence="1">
    <location>
        <begin position="1"/>
        <end position="26"/>
    </location>
</feature>
<dbReference type="InterPro" id="IPR050659">
    <property type="entry name" value="Peptidase_M24B"/>
</dbReference>
<keyword evidence="4" id="KW-0031">Aminopeptidase</keyword>
<dbReference type="InterPro" id="IPR000587">
    <property type="entry name" value="Creatinase_N"/>
</dbReference>
<comment type="caution">
    <text evidence="4">The sequence shown here is derived from an EMBL/GenBank/DDBJ whole genome shotgun (WGS) entry which is preliminary data.</text>
</comment>
<evidence type="ECO:0000313" key="5">
    <source>
        <dbReference type="Proteomes" id="UP000256829"/>
    </source>
</evidence>
<dbReference type="SUPFAM" id="SSF53092">
    <property type="entry name" value="Creatinase/prolidase N-terminal domain"/>
    <property type="match status" value="1"/>
</dbReference>
<gene>
    <name evidence="4" type="ORF">DX912_04095</name>
</gene>
<evidence type="ECO:0000259" key="3">
    <source>
        <dbReference type="Pfam" id="PF01321"/>
    </source>
</evidence>
<dbReference type="GO" id="GO:0004177">
    <property type="term" value="F:aminopeptidase activity"/>
    <property type="evidence" value="ECO:0007669"/>
    <property type="project" value="UniProtKB-KW"/>
</dbReference>
<dbReference type="Proteomes" id="UP000256829">
    <property type="component" value="Unassembled WGS sequence"/>
</dbReference>
<proteinExistence type="predicted"/>
<keyword evidence="1" id="KW-0732">Signal</keyword>
<name>A0A3D8VHW4_9GAMM</name>
<dbReference type="SUPFAM" id="SSF55920">
    <property type="entry name" value="Creatinase/aminopeptidase"/>
    <property type="match status" value="1"/>
</dbReference>
<dbReference type="PROSITE" id="PS51318">
    <property type="entry name" value="TAT"/>
    <property type="match status" value="1"/>
</dbReference>
<evidence type="ECO:0000256" key="1">
    <source>
        <dbReference type="SAM" id="SignalP"/>
    </source>
</evidence>
<keyword evidence="4" id="KW-0645">Protease</keyword>
<dbReference type="EMBL" id="QTJR01000002">
    <property type="protein sequence ID" value="RDY68691.1"/>
    <property type="molecule type" value="Genomic_DNA"/>
</dbReference>
<reference evidence="4 5" key="1">
    <citation type="submission" date="2018-08" db="EMBL/GenBank/DDBJ databases">
        <title>Lysobacter soli KCTC 22011, whole genome shotgun sequence.</title>
        <authorList>
            <person name="Zhang X."/>
            <person name="Feng G."/>
            <person name="Zhu H."/>
        </authorList>
    </citation>
    <scope>NUCLEOTIDE SEQUENCE [LARGE SCALE GENOMIC DNA]</scope>
    <source>
        <strain evidence="4 5">KCTC 22011</strain>
    </source>
</reference>
<dbReference type="Gene3D" id="3.90.230.10">
    <property type="entry name" value="Creatinase/methionine aminopeptidase superfamily"/>
    <property type="match status" value="1"/>
</dbReference>
<sequence>MRRRDFLSAAVASCGALMLPAGLALAAPAGVAGLTSLTVGTKPIPPEERIARIAKLQRLMVEQEIGALIVESGSSLDYFTGVQWHRSERTTAAVIPARGDVVIVTPAFEEPSIRETLAVSGDVRPWNEHESPFDLIVGALRDRGVKSGAIAFESTTRLFIVDGVREASAGAYRIVSGDALVKAVRLIKSPAELALMQAANNVTLAALRYVHDNVRIGMRPEELGAMIDAATAALGGEPGFALVLLNEASAYPHGSKQPQTVREGSVILMDVGCTVHGYQSDISRTWVMGKPTAKQRKVWDTVKRGQELALATAKPGVPVGAIDDAVRAMYEKEGWGPGYRLPGLSHRTGHGIGLDGHEPPYLVHGDATPLAPGMCFSDEPGVYIPGEFGIRMEDCWYMTETGPKLFTQLAKSIDDPI</sequence>
<dbReference type="RefSeq" id="WP_115841205.1">
    <property type="nucleotide sequence ID" value="NZ_CP183976.1"/>
</dbReference>
<dbReference type="PANTHER" id="PTHR46112">
    <property type="entry name" value="AMINOPEPTIDASE"/>
    <property type="match status" value="1"/>
</dbReference>
<keyword evidence="4" id="KW-0378">Hydrolase</keyword>
<dbReference type="InterPro" id="IPR036005">
    <property type="entry name" value="Creatinase/aminopeptidase-like"/>
</dbReference>
<feature type="domain" description="Peptidase M24" evidence="2">
    <location>
        <begin position="195"/>
        <end position="400"/>
    </location>
</feature>
<dbReference type="AlphaFoldDB" id="A0A3D8VHW4"/>